<evidence type="ECO:0000256" key="2">
    <source>
        <dbReference type="ARBA" id="ARBA00019066"/>
    </source>
</evidence>
<keyword evidence="3" id="KW-0583">PHB biosynthesis</keyword>
<protein>
    <recommendedName>
        <fullName evidence="2">Poly(3-hydroxyalkanoate) polymerase subunit PhaE</fullName>
    </recommendedName>
</protein>
<organism evidence="5 6">
    <name type="scientific">Thermomonas haemolytica</name>
    <dbReference type="NCBI Taxonomy" id="141949"/>
    <lineage>
        <taxon>Bacteria</taxon>
        <taxon>Pseudomonadati</taxon>
        <taxon>Pseudomonadota</taxon>
        <taxon>Gammaproteobacteria</taxon>
        <taxon>Lysobacterales</taxon>
        <taxon>Lysobacteraceae</taxon>
        <taxon>Thermomonas</taxon>
    </lineage>
</organism>
<dbReference type="Pfam" id="PF09712">
    <property type="entry name" value="PHA_synth_III_E"/>
    <property type="match status" value="1"/>
</dbReference>
<dbReference type="AlphaFoldDB" id="A0A4R3NBN1"/>
<evidence type="ECO:0000256" key="4">
    <source>
        <dbReference type="SAM" id="MobiDB-lite"/>
    </source>
</evidence>
<dbReference type="OrthoDB" id="6115526at2"/>
<dbReference type="InterPro" id="IPR010123">
    <property type="entry name" value="PHA_synth_III_E"/>
</dbReference>
<proteinExistence type="predicted"/>
<feature type="region of interest" description="Disordered" evidence="4">
    <location>
        <begin position="284"/>
        <end position="351"/>
    </location>
</feature>
<name>A0A4R3NBN1_9GAMM</name>
<reference evidence="5 6" key="1">
    <citation type="submission" date="2019-03" db="EMBL/GenBank/DDBJ databases">
        <title>Genomic Encyclopedia of Type Strains, Phase IV (KMG-IV): sequencing the most valuable type-strain genomes for metagenomic binning, comparative biology and taxonomic classification.</title>
        <authorList>
            <person name="Goeker M."/>
        </authorList>
    </citation>
    <scope>NUCLEOTIDE SEQUENCE [LARGE SCALE GENOMIC DNA]</scope>
    <source>
        <strain evidence="5 6">DSM 13605</strain>
    </source>
</reference>
<evidence type="ECO:0000256" key="1">
    <source>
        <dbReference type="ARBA" id="ARBA00004683"/>
    </source>
</evidence>
<feature type="compositionally biased region" description="Low complexity" evidence="4">
    <location>
        <begin position="294"/>
        <end position="320"/>
    </location>
</feature>
<gene>
    <name evidence="5" type="ORF">EDC34_101132</name>
</gene>
<dbReference type="Proteomes" id="UP000295414">
    <property type="component" value="Unassembled WGS sequence"/>
</dbReference>
<evidence type="ECO:0000313" key="6">
    <source>
        <dbReference type="Proteomes" id="UP000295414"/>
    </source>
</evidence>
<evidence type="ECO:0000313" key="5">
    <source>
        <dbReference type="EMBL" id="TCT25806.1"/>
    </source>
</evidence>
<dbReference type="NCBIfam" id="TIGR01834">
    <property type="entry name" value="PHA_synth_III_E"/>
    <property type="match status" value="1"/>
</dbReference>
<evidence type="ECO:0000256" key="3">
    <source>
        <dbReference type="ARBA" id="ARBA00022752"/>
    </source>
</evidence>
<accession>A0A4R3NBN1</accession>
<sequence length="351" mass="37142">MTDASNDFAALARQYWALWGDALRSASAAGGPAAAGLQDALGAWRAQLGGGDTFNGVLDHLQRQAGTWLAQMQQVAAQLAGQTHTAQDVARAWRGVVGGNPFAGMVQGMQGPGLGNIAQWGEAAAPWLHGLRAQAEGLLGLPVFGFTREHQERLQALGRAQLRLQSAQEAWNALLAKASQEAFARFEAKLAEHEEPGRQLTRVRALFDLWVDAAEEAWAEIALSPEYRRVLGELVNAQMQARAAAQAIGEQMATALGLPGRVELDSAHRKIAELERAVRRMQRAPAADSTMHPAGAAKSAAGKAVKAGATRAAKAAPAKAGRTRRPAVKPATKPAAKTTTKTAAKTTARKR</sequence>
<keyword evidence="6" id="KW-1185">Reference proteome</keyword>
<dbReference type="EMBL" id="SMAP01000001">
    <property type="protein sequence ID" value="TCT25806.1"/>
    <property type="molecule type" value="Genomic_DNA"/>
</dbReference>
<dbReference type="GO" id="GO:0042619">
    <property type="term" value="P:poly-hydroxybutyrate biosynthetic process"/>
    <property type="evidence" value="ECO:0007669"/>
    <property type="project" value="UniProtKB-KW"/>
</dbReference>
<feature type="compositionally biased region" description="Low complexity" evidence="4">
    <location>
        <begin position="328"/>
        <end position="351"/>
    </location>
</feature>
<dbReference type="UniPathway" id="UPA00917"/>
<comment type="pathway">
    <text evidence="1">Biopolymer metabolism; poly-(R)-3-hydroxybutanoate biosynthesis.</text>
</comment>
<comment type="caution">
    <text evidence="5">The sequence shown here is derived from an EMBL/GenBank/DDBJ whole genome shotgun (WGS) entry which is preliminary data.</text>
</comment>
<dbReference type="RefSeq" id="WP_114958939.1">
    <property type="nucleotide sequence ID" value="NZ_MSZW01000013.1"/>
</dbReference>